<dbReference type="Pfam" id="PF17517">
    <property type="entry name" value="IgGFc_binding"/>
    <property type="match status" value="1"/>
</dbReference>
<feature type="signal peptide" evidence="1">
    <location>
        <begin position="1"/>
        <end position="19"/>
    </location>
</feature>
<evidence type="ECO:0000256" key="1">
    <source>
        <dbReference type="SAM" id="SignalP"/>
    </source>
</evidence>
<dbReference type="RefSeq" id="WP_379677527.1">
    <property type="nucleotide sequence ID" value="NZ_JBHMEY010000013.1"/>
</dbReference>
<sequence>MKKLAVLLTLLFSSLFSFAQLSNKHWLPPLHARTNGLVSDHYIYLSTPNPTPFPVTVTTGNGTPINGSPFIISQANPMRVLIGNAQPSPMFIDISDVNSIESDKGLILEGLKDFYVSFRVRSGNHAEILVSKGKTGKGTNFRLGSLPQQYDTSIRNFVSSFMATEDNTNVNLSDYDSGVTFLSGTGNITLSSQTFTLNKGQSVVVSGDTDTLANLTGFVGALLTSDKPIVVNTGNATAGIAPADPADPFFSGQDFNLDQIVPFDQIGNQYIVVKGNGSNRSELPLIIATQDNTEVFVNGNTLPIVTLNAGDYFLIPTNNYQGTSNNSNMYIESNNPIYVYQVLAGSESDATTGLNFIPPLSCYWQRKVDMIPDYNIIGNTLYAQSKIIIVTESGSQVLVNNNPIIGASQAVQGNSGWITYRINGPSQNIVVESTGALAVGVFGTDGNAAGFGGYFSGFGGEPEDTNITICSNSVIDLLDAIEGNPITGGFWTPSLNSGTNIFDATLDSQGEYLYSYDITCDGITIPETVTINVSFEQLPFAGTDTTKSFCASESPFNLFTLLGTTDNSGNWTLNGVPRTNGFIDPSIDSAGDYIYTIPATSACEAVSATV</sequence>
<dbReference type="PANTHER" id="PTHR46534:SF1">
    <property type="entry name" value="IGGFC-BINDING PROTEIN N-TERMINAL DOMAIN-CONTAINING PROTEIN"/>
    <property type="match status" value="1"/>
</dbReference>
<evidence type="ECO:0000313" key="3">
    <source>
        <dbReference type="EMBL" id="MFB9096035.1"/>
    </source>
</evidence>
<gene>
    <name evidence="3" type="ORF">ACFFVF_05870</name>
</gene>
<dbReference type="InterPro" id="IPR035234">
    <property type="entry name" value="IgGFc-bd_N"/>
</dbReference>
<accession>A0ABV5GKY7</accession>
<evidence type="ECO:0000259" key="2">
    <source>
        <dbReference type="Pfam" id="PF17517"/>
    </source>
</evidence>
<name>A0ABV5GKY7_9FLAO</name>
<feature type="non-terminal residue" evidence="3">
    <location>
        <position position="610"/>
    </location>
</feature>
<dbReference type="EMBL" id="JBHMEY010000013">
    <property type="protein sequence ID" value="MFB9096035.1"/>
    <property type="molecule type" value="Genomic_DNA"/>
</dbReference>
<comment type="caution">
    <text evidence="3">The sequence shown here is derived from an EMBL/GenBank/DDBJ whole genome shotgun (WGS) entry which is preliminary data.</text>
</comment>
<proteinExistence type="predicted"/>
<reference evidence="3 4" key="1">
    <citation type="submission" date="2024-09" db="EMBL/GenBank/DDBJ databases">
        <authorList>
            <person name="Sun Q."/>
            <person name="Mori K."/>
        </authorList>
    </citation>
    <scope>NUCLEOTIDE SEQUENCE [LARGE SCALE GENOMIC DNA]</scope>
    <source>
        <strain evidence="3 4">CECT 7955</strain>
    </source>
</reference>
<feature type="chain" id="PRO_5045179324" evidence="1">
    <location>
        <begin position="20"/>
        <end position="610"/>
    </location>
</feature>
<dbReference type="PANTHER" id="PTHR46534">
    <property type="entry name" value="IGGFC_BINDING DOMAIN-CONTAINING PROTEIN"/>
    <property type="match status" value="1"/>
</dbReference>
<protein>
    <submittedName>
        <fullName evidence="3">IgGFc-binding protein</fullName>
    </submittedName>
</protein>
<dbReference type="Proteomes" id="UP001589607">
    <property type="component" value="Unassembled WGS sequence"/>
</dbReference>
<keyword evidence="1" id="KW-0732">Signal</keyword>
<feature type="domain" description="IgGFc-binding protein N-terminal" evidence="2">
    <location>
        <begin position="137"/>
        <end position="443"/>
    </location>
</feature>
<evidence type="ECO:0000313" key="4">
    <source>
        <dbReference type="Proteomes" id="UP001589607"/>
    </source>
</evidence>
<organism evidence="3 4">
    <name type="scientific">Flavobacterium jumunjinense</name>
    <dbReference type="NCBI Taxonomy" id="998845"/>
    <lineage>
        <taxon>Bacteria</taxon>
        <taxon>Pseudomonadati</taxon>
        <taxon>Bacteroidota</taxon>
        <taxon>Flavobacteriia</taxon>
        <taxon>Flavobacteriales</taxon>
        <taxon>Flavobacteriaceae</taxon>
        <taxon>Flavobacterium</taxon>
    </lineage>
</organism>
<keyword evidence="4" id="KW-1185">Reference proteome</keyword>